<keyword evidence="2" id="KW-0472">Membrane</keyword>
<dbReference type="Proteomes" id="UP001222932">
    <property type="component" value="Unassembled WGS sequence"/>
</dbReference>
<accession>A0AAD3TQN7</accession>
<dbReference type="AlphaFoldDB" id="A0AAD3TQN7"/>
<dbReference type="EMBL" id="BTCM01000001">
    <property type="protein sequence ID" value="GMK54889.1"/>
    <property type="molecule type" value="Genomic_DNA"/>
</dbReference>
<dbReference type="GO" id="GO:0005789">
    <property type="term" value="C:endoplasmic reticulum membrane"/>
    <property type="evidence" value="ECO:0007669"/>
    <property type="project" value="TreeGrafter"/>
</dbReference>
<feature type="transmembrane region" description="Helical" evidence="2">
    <location>
        <begin position="294"/>
        <end position="315"/>
    </location>
</feature>
<feature type="transmembrane region" description="Helical" evidence="2">
    <location>
        <begin position="196"/>
        <end position="213"/>
    </location>
</feature>
<keyword evidence="2" id="KW-0812">Transmembrane</keyword>
<organism evidence="3 4">
    <name type="scientific">Cutaneotrichosporon spelunceum</name>
    <dbReference type="NCBI Taxonomy" id="1672016"/>
    <lineage>
        <taxon>Eukaryota</taxon>
        <taxon>Fungi</taxon>
        <taxon>Dikarya</taxon>
        <taxon>Basidiomycota</taxon>
        <taxon>Agaricomycotina</taxon>
        <taxon>Tremellomycetes</taxon>
        <taxon>Trichosporonales</taxon>
        <taxon>Trichosporonaceae</taxon>
        <taxon>Cutaneotrichosporon</taxon>
    </lineage>
</organism>
<gene>
    <name evidence="3" type="primary">DGK1</name>
    <name evidence="3" type="ORF">CspeluHIS016_0114750</name>
</gene>
<keyword evidence="4" id="KW-1185">Reference proteome</keyword>
<proteinExistence type="predicted"/>
<evidence type="ECO:0000256" key="2">
    <source>
        <dbReference type="SAM" id="Phobius"/>
    </source>
</evidence>
<feature type="region of interest" description="Disordered" evidence="1">
    <location>
        <begin position="1"/>
        <end position="113"/>
    </location>
</feature>
<dbReference type="GO" id="GO:0004143">
    <property type="term" value="F:ATP-dependent diacylglycerol kinase activity"/>
    <property type="evidence" value="ECO:0007669"/>
    <property type="project" value="InterPro"/>
</dbReference>
<reference evidence="3" key="1">
    <citation type="journal article" date="2023" name="BMC Genomics">
        <title>Chromosome-level genome assemblies of Cutaneotrichosporon spp. (Trichosporonales, Basidiomycota) reveal imbalanced evolution between nucleotide sequences and chromosome synteny.</title>
        <authorList>
            <person name="Kobayashi Y."/>
            <person name="Kayamori A."/>
            <person name="Aoki K."/>
            <person name="Shiwa Y."/>
            <person name="Matsutani M."/>
            <person name="Fujita N."/>
            <person name="Sugita T."/>
            <person name="Iwasaki W."/>
            <person name="Tanaka N."/>
            <person name="Takashima M."/>
        </authorList>
    </citation>
    <scope>NUCLEOTIDE SEQUENCE</scope>
    <source>
        <strain evidence="3">HIS016</strain>
    </source>
</reference>
<feature type="transmembrane region" description="Helical" evidence="2">
    <location>
        <begin position="264"/>
        <end position="282"/>
    </location>
</feature>
<evidence type="ECO:0008006" key="5">
    <source>
        <dbReference type="Google" id="ProtNLM"/>
    </source>
</evidence>
<dbReference type="InterPro" id="IPR037997">
    <property type="entry name" value="Dgk1-like"/>
</dbReference>
<dbReference type="GO" id="GO:0006654">
    <property type="term" value="P:phosphatidic acid biosynthetic process"/>
    <property type="evidence" value="ECO:0007669"/>
    <property type="project" value="TreeGrafter"/>
</dbReference>
<dbReference type="PANTHER" id="PTHR31303">
    <property type="entry name" value="CTP-DEPENDENT DIACYLGLYCEROL KINASE 1"/>
    <property type="match status" value="1"/>
</dbReference>
<evidence type="ECO:0000256" key="1">
    <source>
        <dbReference type="SAM" id="MobiDB-lite"/>
    </source>
</evidence>
<evidence type="ECO:0000313" key="4">
    <source>
        <dbReference type="Proteomes" id="UP001222932"/>
    </source>
</evidence>
<protein>
    <recommendedName>
        <fullName evidence="5">Phosphatidate cytidylyltransferase</fullName>
    </recommendedName>
</protein>
<sequence length="350" mass="38227">MDPNKSPKLNGHSHPSTNGYFDAHRKREGSVSSISEDEDGLRRRSRQARSPPTGVGTLPTIRANVEGAADEDPLHAPPPAPSAGAAHASVIGPDGQPVLRRRRSSSIKVKPPPGVTPQKAVDWEIPRKAFHSSIGFLTLLLYYLDPPDIMPLVRYLIAACAFIFTVDLIRLNSPAFAEIWELVCGFLMRVEERNKINGVVWYLVGVIFVLYMYPRDIAVVSILTLSWSDTTASTLGRLWGRYTPPLPPHFPGIKFLPFAPRKSLAGFLAASVTGFLIGFGFWHNGSTVYHDWLILDSGVLGRIATSLVVGIGGAVVEALDLGVDDNLTLPILSGALIWGWFEATNYVLKL</sequence>
<feature type="transmembrane region" description="Helical" evidence="2">
    <location>
        <begin position="327"/>
        <end position="348"/>
    </location>
</feature>
<name>A0AAD3TQN7_9TREE</name>
<dbReference type="PANTHER" id="PTHR31303:SF1">
    <property type="entry name" value="CTP-DEPENDENT DIACYLGLYCEROL KINASE 1"/>
    <property type="match status" value="1"/>
</dbReference>
<evidence type="ECO:0000313" key="3">
    <source>
        <dbReference type="EMBL" id="GMK54889.1"/>
    </source>
</evidence>
<keyword evidence="2" id="KW-1133">Transmembrane helix</keyword>
<reference evidence="3" key="2">
    <citation type="submission" date="2023-06" db="EMBL/GenBank/DDBJ databases">
        <authorList>
            <person name="Kobayashi Y."/>
            <person name="Kayamori A."/>
            <person name="Aoki K."/>
            <person name="Shiwa Y."/>
            <person name="Fujita N."/>
            <person name="Sugita T."/>
            <person name="Iwasaki W."/>
            <person name="Tanaka N."/>
            <person name="Takashima M."/>
        </authorList>
    </citation>
    <scope>NUCLEOTIDE SEQUENCE</scope>
    <source>
        <strain evidence="3">HIS016</strain>
    </source>
</reference>
<comment type="caution">
    <text evidence="3">The sequence shown here is derived from an EMBL/GenBank/DDBJ whole genome shotgun (WGS) entry which is preliminary data.</text>
</comment>